<dbReference type="GO" id="GO:0140359">
    <property type="term" value="F:ABC-type transporter activity"/>
    <property type="evidence" value="ECO:0007669"/>
    <property type="project" value="InterPro"/>
</dbReference>
<dbReference type="Proteomes" id="UP001156870">
    <property type="component" value="Unassembled WGS sequence"/>
</dbReference>
<dbReference type="SUPFAM" id="SSF90123">
    <property type="entry name" value="ABC transporter transmembrane region"/>
    <property type="match status" value="1"/>
</dbReference>
<organism evidence="7 8">
    <name type="scientific">Marinibactrum halimedae</name>
    <dbReference type="NCBI Taxonomy" id="1444977"/>
    <lineage>
        <taxon>Bacteria</taxon>
        <taxon>Pseudomonadati</taxon>
        <taxon>Pseudomonadota</taxon>
        <taxon>Gammaproteobacteria</taxon>
        <taxon>Cellvibrionales</taxon>
        <taxon>Cellvibrionaceae</taxon>
        <taxon>Marinibactrum</taxon>
    </lineage>
</organism>
<dbReference type="RefSeq" id="WP_232595881.1">
    <property type="nucleotide sequence ID" value="NZ_BSPD01000086.1"/>
</dbReference>
<keyword evidence="3 5" id="KW-1133">Transmembrane helix</keyword>
<comment type="subcellular location">
    <subcellularLocation>
        <location evidence="1">Cell membrane</location>
        <topology evidence="1">Multi-pass membrane protein</topology>
    </subcellularLocation>
</comment>
<evidence type="ECO:0000256" key="5">
    <source>
        <dbReference type="SAM" id="Phobius"/>
    </source>
</evidence>
<evidence type="ECO:0000313" key="7">
    <source>
        <dbReference type="EMBL" id="GLS27681.1"/>
    </source>
</evidence>
<gene>
    <name evidence="7" type="ORF">GCM10007877_34000</name>
</gene>
<comment type="caution">
    <text evidence="7">The sequence shown here is derived from an EMBL/GenBank/DDBJ whole genome shotgun (WGS) entry which is preliminary data.</text>
</comment>
<proteinExistence type="predicted"/>
<evidence type="ECO:0000256" key="4">
    <source>
        <dbReference type="ARBA" id="ARBA00023136"/>
    </source>
</evidence>
<feature type="domain" description="ABC transmembrane type-1" evidence="6">
    <location>
        <begin position="1"/>
        <end position="138"/>
    </location>
</feature>
<feature type="transmembrane region" description="Helical" evidence="5">
    <location>
        <begin position="12"/>
        <end position="35"/>
    </location>
</feature>
<reference evidence="7 8" key="1">
    <citation type="journal article" date="2014" name="Int. J. Syst. Evol. Microbiol.">
        <title>Complete genome sequence of Corynebacterium casei LMG S-19264T (=DSM 44701T), isolated from a smear-ripened cheese.</title>
        <authorList>
            <consortium name="US DOE Joint Genome Institute (JGI-PGF)"/>
            <person name="Walter F."/>
            <person name="Albersmeier A."/>
            <person name="Kalinowski J."/>
            <person name="Ruckert C."/>
        </authorList>
    </citation>
    <scope>NUCLEOTIDE SEQUENCE [LARGE SCALE GENOMIC DNA]</scope>
    <source>
        <strain evidence="7 8">NBRC 110095</strain>
    </source>
</reference>
<dbReference type="InterPro" id="IPR011527">
    <property type="entry name" value="ABC1_TM_dom"/>
</dbReference>
<sequence>MTLDSLEQPAPFPPSALIFSMLFFALGSVYVHYLITLISEKCGQSYITEFITSFNHNTFDLSLKNMSNTPTGSMAFQFVNDLSEMKKWVSHGIPYLIYSTTTIVLCMFALWLLHPLLALAAAVPMGITLSSIILVGAYPREYNSNNTIVAQFKGVSFLNVISNIGTSATGILIILVCFYTQLSPTPITIALMIATFFGMILKLFRQACHSRNSSLTAINKCLEAYEKAVPITLQQQIKPNNTRSKPIIDETSNRQSPIHALVEEIPSFKERSNDGSYHTSKDQQVSIIGIEIK</sequence>
<dbReference type="GO" id="GO:0005886">
    <property type="term" value="C:plasma membrane"/>
    <property type="evidence" value="ECO:0007669"/>
    <property type="project" value="UniProtKB-SubCell"/>
</dbReference>
<protein>
    <recommendedName>
        <fullName evidence="6">ABC transmembrane type-1 domain-containing protein</fullName>
    </recommendedName>
</protein>
<feature type="transmembrane region" description="Helical" evidence="5">
    <location>
        <begin position="95"/>
        <end position="113"/>
    </location>
</feature>
<keyword evidence="4 5" id="KW-0472">Membrane</keyword>
<keyword evidence="8" id="KW-1185">Reference proteome</keyword>
<dbReference type="GO" id="GO:0005524">
    <property type="term" value="F:ATP binding"/>
    <property type="evidence" value="ECO:0007669"/>
    <property type="project" value="InterPro"/>
</dbReference>
<evidence type="ECO:0000256" key="1">
    <source>
        <dbReference type="ARBA" id="ARBA00004651"/>
    </source>
</evidence>
<dbReference type="AlphaFoldDB" id="A0AA37WQ57"/>
<feature type="transmembrane region" description="Helical" evidence="5">
    <location>
        <begin position="160"/>
        <end position="181"/>
    </location>
</feature>
<dbReference type="EMBL" id="BSPD01000086">
    <property type="protein sequence ID" value="GLS27681.1"/>
    <property type="molecule type" value="Genomic_DNA"/>
</dbReference>
<dbReference type="InterPro" id="IPR036640">
    <property type="entry name" value="ABC1_TM_sf"/>
</dbReference>
<name>A0AA37WQ57_9GAMM</name>
<feature type="transmembrane region" description="Helical" evidence="5">
    <location>
        <begin position="119"/>
        <end position="139"/>
    </location>
</feature>
<evidence type="ECO:0000259" key="6">
    <source>
        <dbReference type="PROSITE" id="PS50929"/>
    </source>
</evidence>
<dbReference type="Gene3D" id="1.20.1560.10">
    <property type="entry name" value="ABC transporter type 1, transmembrane domain"/>
    <property type="match status" value="1"/>
</dbReference>
<accession>A0AA37WQ57</accession>
<evidence type="ECO:0000313" key="8">
    <source>
        <dbReference type="Proteomes" id="UP001156870"/>
    </source>
</evidence>
<feature type="transmembrane region" description="Helical" evidence="5">
    <location>
        <begin position="187"/>
        <end position="204"/>
    </location>
</feature>
<keyword evidence="2 5" id="KW-0812">Transmembrane</keyword>
<evidence type="ECO:0000256" key="3">
    <source>
        <dbReference type="ARBA" id="ARBA00022989"/>
    </source>
</evidence>
<dbReference type="PROSITE" id="PS50929">
    <property type="entry name" value="ABC_TM1F"/>
    <property type="match status" value="1"/>
</dbReference>
<evidence type="ECO:0000256" key="2">
    <source>
        <dbReference type="ARBA" id="ARBA00022692"/>
    </source>
</evidence>